<dbReference type="HOGENOM" id="CLU_035836_1_1_1"/>
<dbReference type="InterPro" id="IPR036610">
    <property type="entry name" value="PEBP-like_sf"/>
</dbReference>
<evidence type="ECO:0008006" key="5">
    <source>
        <dbReference type="Google" id="ProtNLM"/>
    </source>
</evidence>
<gene>
    <name evidence="3" type="ORF">CC1G_13488</name>
</gene>
<dbReference type="AlphaFoldDB" id="A8PIC2"/>
<dbReference type="EMBL" id="AACS02000031">
    <property type="protein sequence ID" value="EAU80267.2"/>
    <property type="molecule type" value="Genomic_DNA"/>
</dbReference>
<dbReference type="Gene3D" id="3.90.280.10">
    <property type="entry name" value="PEBP-like"/>
    <property type="match status" value="1"/>
</dbReference>
<organism evidence="3 4">
    <name type="scientific">Coprinopsis cinerea (strain Okayama-7 / 130 / ATCC MYA-4618 / FGSC 9003)</name>
    <name type="common">Inky cap fungus</name>
    <name type="synonym">Hormographiella aspergillata</name>
    <dbReference type="NCBI Taxonomy" id="240176"/>
    <lineage>
        <taxon>Eukaryota</taxon>
        <taxon>Fungi</taxon>
        <taxon>Dikarya</taxon>
        <taxon>Basidiomycota</taxon>
        <taxon>Agaricomycotina</taxon>
        <taxon>Agaricomycetes</taxon>
        <taxon>Agaricomycetidae</taxon>
        <taxon>Agaricales</taxon>
        <taxon>Agaricineae</taxon>
        <taxon>Psathyrellaceae</taxon>
        <taxon>Coprinopsis</taxon>
    </lineage>
</organism>
<dbReference type="Pfam" id="PF01161">
    <property type="entry name" value="PBP"/>
    <property type="match status" value="1"/>
</dbReference>
<dbReference type="PANTHER" id="PTHR11362">
    <property type="entry name" value="PHOSPHATIDYLETHANOLAMINE-BINDING PROTEIN"/>
    <property type="match status" value="1"/>
</dbReference>
<dbReference type="FunCoup" id="A8PIC2">
    <property type="interactions" value="12"/>
</dbReference>
<dbReference type="OrthoDB" id="2153661at2759"/>
<dbReference type="Gene3D" id="1.20.58.1180">
    <property type="match status" value="1"/>
</dbReference>
<dbReference type="CDD" id="cd00866">
    <property type="entry name" value="PEBP_euk"/>
    <property type="match status" value="1"/>
</dbReference>
<dbReference type="STRING" id="240176.A8PIC2"/>
<dbReference type="RefSeq" id="XP_001841550.2">
    <property type="nucleotide sequence ID" value="XM_001841498.2"/>
</dbReference>
<keyword evidence="4" id="KW-1185">Reference proteome</keyword>
<dbReference type="KEGG" id="cci:CC1G_13488"/>
<comment type="caution">
    <text evidence="3">The sequence shown here is derived from an EMBL/GenBank/DDBJ whole genome shotgun (WGS) entry which is preliminary data.</text>
</comment>
<feature type="compositionally biased region" description="Low complexity" evidence="2">
    <location>
        <begin position="31"/>
        <end position="54"/>
    </location>
</feature>
<evidence type="ECO:0000256" key="2">
    <source>
        <dbReference type="SAM" id="MobiDB-lite"/>
    </source>
</evidence>
<name>A8PIC2_COPC7</name>
<dbReference type="eggNOG" id="KOG3346">
    <property type="taxonomic scope" value="Eukaryota"/>
</dbReference>
<dbReference type="OMA" id="FRTQWDE"/>
<dbReference type="Proteomes" id="UP000001861">
    <property type="component" value="Unassembled WGS sequence"/>
</dbReference>
<evidence type="ECO:0000313" key="4">
    <source>
        <dbReference type="Proteomes" id="UP000001861"/>
    </source>
</evidence>
<feature type="region of interest" description="Disordered" evidence="2">
    <location>
        <begin position="26"/>
        <end position="80"/>
    </location>
</feature>
<dbReference type="GeneID" id="6018255"/>
<keyword evidence="1" id="KW-0175">Coiled coil</keyword>
<accession>A8PIC2</accession>
<evidence type="ECO:0000256" key="1">
    <source>
        <dbReference type="SAM" id="Coils"/>
    </source>
</evidence>
<dbReference type="PANTHER" id="PTHR11362:SF82">
    <property type="entry name" value="PHOSPHATIDYLETHANOLAMINE-BINDING PROTEIN 4"/>
    <property type="match status" value="1"/>
</dbReference>
<dbReference type="InterPro" id="IPR008914">
    <property type="entry name" value="PEBP"/>
</dbReference>
<proteinExistence type="predicted"/>
<feature type="coiled-coil region" evidence="1">
    <location>
        <begin position="97"/>
        <end position="131"/>
    </location>
</feature>
<dbReference type="InParanoid" id="A8PIC2"/>
<protein>
    <recommendedName>
        <fullName evidence="5">PEBP-like protein</fullName>
    </recommendedName>
</protein>
<sequence length="445" mass="50189">MFVVQRSLLRTVRPFAFRSNATLSTGSELKSAATHPPHPTSTAAAGSATTQDGATGMGGGRINVKSAPRRRTISNQNPRPWNPPLASGVIPAYDLALEVLRKDSLALKEEIAELKKAIESEEKRYQELVKVEGKNEHGEAYALDLELEKKRQKLHILQVQSEVNLPDVRWKVANAMVDMNIPSHRHLVEQKWRKDGDLDLLMERIYQMKVVPDVLPVIRPSLDLHLATQAPSRLTPTFKTVKLVEPGVFLAPRLTVEPPRLYANVFHTDTRLYTLMLVDPDVPDESTASYTTYLHWLQPNVPLTATHTSQILDLNNHTKYIPPHPQRGTPYHRYTVLLLPQPPLEGGEYTKNVEARANPGVPTSKKLDIPVVSDAERLGFNVRQFCQTWGLDASTGGGLHMFREVWDEEVSKIYKDVLGQEEPRYGRIPKPDPYAELKHRKKYVS</sequence>
<evidence type="ECO:0000313" key="3">
    <source>
        <dbReference type="EMBL" id="EAU80267.2"/>
    </source>
</evidence>
<reference evidence="3 4" key="1">
    <citation type="journal article" date="2010" name="Proc. Natl. Acad. Sci. U.S.A.">
        <title>Insights into evolution of multicellular fungi from the assembled chromosomes of the mushroom Coprinopsis cinerea (Coprinus cinereus).</title>
        <authorList>
            <person name="Stajich J.E."/>
            <person name="Wilke S.K."/>
            <person name="Ahren D."/>
            <person name="Au C.H."/>
            <person name="Birren B.W."/>
            <person name="Borodovsky M."/>
            <person name="Burns C."/>
            <person name="Canback B."/>
            <person name="Casselton L.A."/>
            <person name="Cheng C.K."/>
            <person name="Deng J."/>
            <person name="Dietrich F.S."/>
            <person name="Fargo D.C."/>
            <person name="Farman M.L."/>
            <person name="Gathman A.C."/>
            <person name="Goldberg J."/>
            <person name="Guigo R."/>
            <person name="Hoegger P.J."/>
            <person name="Hooker J.B."/>
            <person name="Huggins A."/>
            <person name="James T.Y."/>
            <person name="Kamada T."/>
            <person name="Kilaru S."/>
            <person name="Kodira C."/>
            <person name="Kues U."/>
            <person name="Kupfer D."/>
            <person name="Kwan H.S."/>
            <person name="Lomsadze A."/>
            <person name="Li W."/>
            <person name="Lilly W.W."/>
            <person name="Ma L.J."/>
            <person name="Mackey A.J."/>
            <person name="Manning G."/>
            <person name="Martin F."/>
            <person name="Muraguchi H."/>
            <person name="Natvig D.O."/>
            <person name="Palmerini H."/>
            <person name="Ramesh M.A."/>
            <person name="Rehmeyer C.J."/>
            <person name="Roe B.A."/>
            <person name="Shenoy N."/>
            <person name="Stanke M."/>
            <person name="Ter-Hovhannisyan V."/>
            <person name="Tunlid A."/>
            <person name="Velagapudi R."/>
            <person name="Vision T.J."/>
            <person name="Zeng Q."/>
            <person name="Zolan M.E."/>
            <person name="Pukkila P.J."/>
        </authorList>
    </citation>
    <scope>NUCLEOTIDE SEQUENCE [LARGE SCALE GENOMIC DNA]</scope>
    <source>
        <strain evidence="4">Okayama-7 / 130 / ATCC MYA-4618 / FGSC 9003</strain>
    </source>
</reference>
<dbReference type="VEuPathDB" id="FungiDB:CC1G_13488"/>
<dbReference type="InterPro" id="IPR035810">
    <property type="entry name" value="PEBP_euk"/>
</dbReference>
<dbReference type="SUPFAM" id="SSF49777">
    <property type="entry name" value="PEBP-like"/>
    <property type="match status" value="1"/>
</dbReference>